<feature type="domain" description="NOT2/NOT3/NOT5 C-terminal" evidence="5">
    <location>
        <begin position="269"/>
        <end position="393"/>
    </location>
</feature>
<dbReference type="Pfam" id="PF04153">
    <property type="entry name" value="NOT2_3_5_C"/>
    <property type="match status" value="1"/>
</dbReference>
<feature type="compositionally biased region" description="Low complexity" evidence="4">
    <location>
        <begin position="113"/>
        <end position="130"/>
    </location>
</feature>
<dbReference type="InterPro" id="IPR007282">
    <property type="entry name" value="NOT2/3/5_C"/>
</dbReference>
<dbReference type="EMBL" id="CP119960">
    <property type="protein sequence ID" value="WFD39337.1"/>
    <property type="molecule type" value="Genomic_DNA"/>
</dbReference>
<name>A0AAF0F6R8_9BASI</name>
<evidence type="ECO:0000256" key="1">
    <source>
        <dbReference type="ARBA" id="ARBA00007682"/>
    </source>
</evidence>
<keyword evidence="2" id="KW-0805">Transcription regulation</keyword>
<evidence type="ECO:0000256" key="4">
    <source>
        <dbReference type="SAM" id="MobiDB-lite"/>
    </source>
</evidence>
<reference evidence="6" key="1">
    <citation type="submission" date="2023-03" db="EMBL/GenBank/DDBJ databases">
        <title>Mating type loci evolution in Malassezia.</title>
        <authorList>
            <person name="Coelho M.A."/>
        </authorList>
    </citation>
    <scope>NUCLEOTIDE SEQUENCE</scope>
    <source>
        <strain evidence="6">CBS 9431</strain>
    </source>
</reference>
<evidence type="ECO:0000256" key="3">
    <source>
        <dbReference type="ARBA" id="ARBA00023163"/>
    </source>
</evidence>
<dbReference type="InterPro" id="IPR040168">
    <property type="entry name" value="Not2/3/5"/>
</dbReference>
<feature type="compositionally biased region" description="Low complexity" evidence="4">
    <location>
        <begin position="93"/>
        <end position="103"/>
    </location>
</feature>
<dbReference type="GeneID" id="85225960"/>
<dbReference type="Gene3D" id="2.30.30.1020">
    <property type="entry name" value="CCR4-NOT complex subunit 2/3/5, C-terminal domain"/>
    <property type="match status" value="1"/>
</dbReference>
<evidence type="ECO:0000259" key="5">
    <source>
        <dbReference type="Pfam" id="PF04153"/>
    </source>
</evidence>
<feature type="compositionally biased region" description="Low complexity" evidence="4">
    <location>
        <begin position="414"/>
        <end position="448"/>
    </location>
</feature>
<dbReference type="InterPro" id="IPR038635">
    <property type="entry name" value="CCR4-NOT_su2/3/5_C_sf"/>
</dbReference>
<feature type="region of interest" description="Disordered" evidence="4">
    <location>
        <begin position="91"/>
        <end position="170"/>
    </location>
</feature>
<keyword evidence="3" id="KW-0804">Transcription</keyword>
<evidence type="ECO:0000256" key="2">
    <source>
        <dbReference type="ARBA" id="ARBA00023015"/>
    </source>
</evidence>
<dbReference type="PANTHER" id="PTHR23326">
    <property type="entry name" value="CCR4 NOT-RELATED"/>
    <property type="match status" value="1"/>
</dbReference>
<accession>A0AAF0F6R8</accession>
<dbReference type="GO" id="GO:0030015">
    <property type="term" value="C:CCR4-NOT core complex"/>
    <property type="evidence" value="ECO:0007669"/>
    <property type="project" value="InterPro"/>
</dbReference>
<keyword evidence="7" id="KW-1185">Reference proteome</keyword>
<gene>
    <name evidence="6" type="primary">CDC36</name>
    <name evidence="6" type="ORF">MJAP1_002309</name>
</gene>
<dbReference type="GO" id="GO:0000289">
    <property type="term" value="P:nuclear-transcribed mRNA poly(A) tail shortening"/>
    <property type="evidence" value="ECO:0007669"/>
    <property type="project" value="UniProtKB-ARBA"/>
</dbReference>
<comment type="similarity">
    <text evidence="1">Belongs to the CNOT2/3/5 family.</text>
</comment>
<evidence type="ECO:0000313" key="7">
    <source>
        <dbReference type="Proteomes" id="UP001217754"/>
    </source>
</evidence>
<dbReference type="RefSeq" id="XP_060122234.1">
    <property type="nucleotide sequence ID" value="XM_060266251.1"/>
</dbReference>
<sequence>MGGNHPGFASTTSNATNLDMADFPALVSQVAPHSSVSSGAAPSNSLFSSYASQAGTGVSNSSLGSGMMGMLSRAAPFTHDEFPALNRGHATERSAAAAAHGASGNVHPMDHPAPAAWQQEQQQQRQNLAQDLARKHNLHAPQSPSTVNAPPSAQSAWMQSYGAQPPPDALSRIGLTRPSAESAIRVDGHADADAQALEHDAPGHAAYVANREVANMPIHQVLSSPADRFGLVGLVSLIKTQDPDMSMLTMGNNLQTLGMNLDSLDALSSSFVTPWSQDPALASLQVEPAYQLPSCYNVQPPPPAQTKIASFSDETLFFIFYSTPRDVLQEAAAQELYARNWRYHKGLHLWLTKEQNTEPLQKTPTYERGTYVFFDPGSWEKVSKNFVLMYEMLEEKPSAQSILSGHPATPSQHPAAGGKAASMPAAAAAARGATQSSTAQSSPQTSFA</sequence>
<organism evidence="6 7">
    <name type="scientific">Malassezia japonica</name>
    <dbReference type="NCBI Taxonomy" id="223818"/>
    <lineage>
        <taxon>Eukaryota</taxon>
        <taxon>Fungi</taxon>
        <taxon>Dikarya</taxon>
        <taxon>Basidiomycota</taxon>
        <taxon>Ustilaginomycotina</taxon>
        <taxon>Malasseziomycetes</taxon>
        <taxon>Malasseziales</taxon>
        <taxon>Malasseziaceae</taxon>
        <taxon>Malassezia</taxon>
    </lineage>
</organism>
<proteinExistence type="inferred from homology"/>
<dbReference type="AlphaFoldDB" id="A0AAF0F6R8"/>
<dbReference type="Proteomes" id="UP001217754">
    <property type="component" value="Chromosome 3"/>
</dbReference>
<feature type="region of interest" description="Disordered" evidence="4">
    <location>
        <begin position="401"/>
        <end position="448"/>
    </location>
</feature>
<protein>
    <submittedName>
        <fullName evidence="6">Transcriptional regulator</fullName>
    </submittedName>
</protein>
<feature type="compositionally biased region" description="Polar residues" evidence="4">
    <location>
        <begin position="140"/>
        <end position="162"/>
    </location>
</feature>
<dbReference type="GO" id="GO:0006355">
    <property type="term" value="P:regulation of DNA-templated transcription"/>
    <property type="evidence" value="ECO:0007669"/>
    <property type="project" value="InterPro"/>
</dbReference>
<dbReference type="FunFam" id="2.30.30.1020:FF:000009">
    <property type="entry name" value="Related to CDC36-transcription factor"/>
    <property type="match status" value="1"/>
</dbReference>
<evidence type="ECO:0000313" key="6">
    <source>
        <dbReference type="EMBL" id="WFD39337.1"/>
    </source>
</evidence>